<evidence type="ECO:0000256" key="4">
    <source>
        <dbReference type="ARBA" id="ARBA00022475"/>
    </source>
</evidence>
<keyword evidence="9" id="KW-0472">Membrane</keyword>
<dbReference type="Gene3D" id="3.40.50.300">
    <property type="entry name" value="P-loop containing nucleotide triphosphate hydrolases"/>
    <property type="match status" value="1"/>
</dbReference>
<evidence type="ECO:0000256" key="5">
    <source>
        <dbReference type="ARBA" id="ARBA00022519"/>
    </source>
</evidence>
<keyword evidence="6" id="KW-0547">Nucleotide-binding</keyword>
<name>A0ABY4MWP3_9MICO</name>
<dbReference type="InterPro" id="IPR050388">
    <property type="entry name" value="ABC_Ni/Peptide_Import"/>
</dbReference>
<dbReference type="CDD" id="cd03257">
    <property type="entry name" value="ABC_NikE_OppD_transporters"/>
    <property type="match status" value="1"/>
</dbReference>
<dbReference type="PROSITE" id="PS00211">
    <property type="entry name" value="ABC_TRANSPORTER_1"/>
    <property type="match status" value="1"/>
</dbReference>
<dbReference type="SUPFAM" id="SSF52540">
    <property type="entry name" value="P-loop containing nucleoside triphosphate hydrolases"/>
    <property type="match status" value="1"/>
</dbReference>
<dbReference type="GO" id="GO:0005524">
    <property type="term" value="F:ATP binding"/>
    <property type="evidence" value="ECO:0007669"/>
    <property type="project" value="UniProtKB-KW"/>
</dbReference>
<sequence length="287" mass="30720">MSLVSIDNLVVEFGTPSGPVRALDGVDFDAEAGERVAIVGESGSGKSTIGSAIGALLPTTARYTDGAIEVAGVSVLKAAKPELRRLRREVLGYVPLDPIATLDPTKRIGRQLGFVVGDLGGDTSATALAELLARVRIREPEQVLRRFPHELSGGMAQRVAIALAIARKPRVLIADEPTASLDANVRREVLKLLFDFAAEAGVTVIWLSHDLEAVARWCDRVVVMYRGAVVEDGPPDTVLTTPQHPYTQSLLDALPSRLEAGVEVRTYTQMIRAGELDGEEGARHESA</sequence>
<evidence type="ECO:0000259" key="10">
    <source>
        <dbReference type="PROSITE" id="PS50893"/>
    </source>
</evidence>
<evidence type="ECO:0000256" key="8">
    <source>
        <dbReference type="ARBA" id="ARBA00022967"/>
    </source>
</evidence>
<evidence type="ECO:0000256" key="7">
    <source>
        <dbReference type="ARBA" id="ARBA00022840"/>
    </source>
</evidence>
<evidence type="ECO:0000256" key="3">
    <source>
        <dbReference type="ARBA" id="ARBA00022448"/>
    </source>
</evidence>
<dbReference type="Pfam" id="PF00005">
    <property type="entry name" value="ABC_tran"/>
    <property type="match status" value="1"/>
</dbReference>
<evidence type="ECO:0000256" key="9">
    <source>
        <dbReference type="ARBA" id="ARBA00023136"/>
    </source>
</evidence>
<keyword evidence="4" id="KW-1003">Cell membrane</keyword>
<dbReference type="PANTHER" id="PTHR43297">
    <property type="entry name" value="OLIGOPEPTIDE TRANSPORT ATP-BINDING PROTEIN APPD"/>
    <property type="match status" value="1"/>
</dbReference>
<dbReference type="SMART" id="SM00382">
    <property type="entry name" value="AAA"/>
    <property type="match status" value="1"/>
</dbReference>
<protein>
    <submittedName>
        <fullName evidence="11">ABC transporter ATP-binding protein</fullName>
    </submittedName>
</protein>
<keyword evidence="8" id="KW-1278">Translocase</keyword>
<evidence type="ECO:0000256" key="1">
    <source>
        <dbReference type="ARBA" id="ARBA00004202"/>
    </source>
</evidence>
<keyword evidence="7 11" id="KW-0067">ATP-binding</keyword>
<proteinExistence type="inferred from homology"/>
<dbReference type="InterPro" id="IPR017871">
    <property type="entry name" value="ABC_transporter-like_CS"/>
</dbReference>
<evidence type="ECO:0000256" key="6">
    <source>
        <dbReference type="ARBA" id="ARBA00022741"/>
    </source>
</evidence>
<dbReference type="PROSITE" id="PS50893">
    <property type="entry name" value="ABC_TRANSPORTER_2"/>
    <property type="match status" value="1"/>
</dbReference>
<dbReference type="InterPro" id="IPR003593">
    <property type="entry name" value="AAA+_ATPase"/>
</dbReference>
<reference evidence="11" key="1">
    <citation type="submission" date="2022-05" db="EMBL/GenBank/DDBJ databases">
        <title>Complete genome sequence of toluene-degrading Gulosibacter sediminis strain ACHW.36C.</title>
        <authorList>
            <person name="Wai A.C."/>
            <person name="Lai G.K."/>
            <person name="Griffin S.D."/>
            <person name="Leung F.C."/>
        </authorList>
    </citation>
    <scope>NUCLEOTIDE SEQUENCE [LARGE SCALE GENOMIC DNA]</scope>
    <source>
        <strain evidence="11">ACHW.36C</strain>
    </source>
</reference>
<dbReference type="InterPro" id="IPR027417">
    <property type="entry name" value="P-loop_NTPase"/>
</dbReference>
<keyword evidence="3" id="KW-0813">Transport</keyword>
<dbReference type="InterPro" id="IPR003439">
    <property type="entry name" value="ABC_transporter-like_ATP-bd"/>
</dbReference>
<dbReference type="PANTHER" id="PTHR43297:SF14">
    <property type="entry name" value="ATPASE AAA-TYPE CORE DOMAIN-CONTAINING PROTEIN"/>
    <property type="match status" value="1"/>
</dbReference>
<feature type="domain" description="ABC transporter" evidence="10">
    <location>
        <begin position="4"/>
        <end position="251"/>
    </location>
</feature>
<gene>
    <name evidence="11" type="ORF">M3M28_12465</name>
</gene>
<keyword evidence="5" id="KW-0997">Cell inner membrane</keyword>
<evidence type="ECO:0000313" key="11">
    <source>
        <dbReference type="EMBL" id="UQN14837.1"/>
    </source>
</evidence>
<comment type="subcellular location">
    <subcellularLocation>
        <location evidence="1">Cell membrane</location>
        <topology evidence="1">Peripheral membrane protein</topology>
    </subcellularLocation>
</comment>
<dbReference type="EMBL" id="CP097160">
    <property type="protein sequence ID" value="UQN14837.1"/>
    <property type="molecule type" value="Genomic_DNA"/>
</dbReference>
<accession>A0ABY4MWP3</accession>
<evidence type="ECO:0000256" key="2">
    <source>
        <dbReference type="ARBA" id="ARBA00005417"/>
    </source>
</evidence>
<comment type="similarity">
    <text evidence="2">Belongs to the ABC transporter superfamily.</text>
</comment>
<organism evidence="11">
    <name type="scientific">Gulosibacter sediminis</name>
    <dbReference type="NCBI Taxonomy" id="1729695"/>
    <lineage>
        <taxon>Bacteria</taxon>
        <taxon>Bacillati</taxon>
        <taxon>Actinomycetota</taxon>
        <taxon>Actinomycetes</taxon>
        <taxon>Micrococcales</taxon>
        <taxon>Microbacteriaceae</taxon>
        <taxon>Gulosibacter</taxon>
    </lineage>
</organism>